<evidence type="ECO:0000256" key="1">
    <source>
        <dbReference type="SAM" id="SignalP"/>
    </source>
</evidence>
<proteinExistence type="predicted"/>
<feature type="signal peptide" evidence="1">
    <location>
        <begin position="1"/>
        <end position="36"/>
    </location>
</feature>
<organism evidence="2 3">
    <name type="scientific">Xenopus laevis</name>
    <name type="common">African clawed frog</name>
    <dbReference type="NCBI Taxonomy" id="8355"/>
    <lineage>
        <taxon>Eukaryota</taxon>
        <taxon>Metazoa</taxon>
        <taxon>Chordata</taxon>
        <taxon>Craniata</taxon>
        <taxon>Vertebrata</taxon>
        <taxon>Euteleostomi</taxon>
        <taxon>Amphibia</taxon>
        <taxon>Batrachia</taxon>
        <taxon>Anura</taxon>
        <taxon>Pipoidea</taxon>
        <taxon>Pipidae</taxon>
        <taxon>Xenopodinae</taxon>
        <taxon>Xenopus</taxon>
        <taxon>Xenopus</taxon>
    </lineage>
</organism>
<sequence length="99" mass="10780">MEVSLSSPCSSLQCWILAKVLLILTLVLLQSSPAHLDRFSRLHPARSGTGNSNSLLALSPRGCSLATDLHSLLLLLSELKVTQCCIILCLDLNVVRHIF</sequence>
<dbReference type="AlphaFoldDB" id="A0A974C3Z2"/>
<reference evidence="3" key="1">
    <citation type="journal article" date="2016" name="Nature">
        <title>Genome evolution in the allotetraploid frog Xenopus laevis.</title>
        <authorList>
            <person name="Session A.M."/>
            <person name="Uno Y."/>
            <person name="Kwon T."/>
            <person name="Chapman J.A."/>
            <person name="Toyoda A."/>
            <person name="Takahashi S."/>
            <person name="Fukui A."/>
            <person name="Hikosaka A."/>
            <person name="Suzuki A."/>
            <person name="Kondo M."/>
            <person name="van Heeringen S.J."/>
            <person name="Quigley I."/>
            <person name="Heinz S."/>
            <person name="Ogino H."/>
            <person name="Ochi H."/>
            <person name="Hellsten U."/>
            <person name="Lyons J.B."/>
            <person name="Simakov O."/>
            <person name="Putnam N."/>
            <person name="Stites J."/>
            <person name="Kuroki Y."/>
            <person name="Tanaka T."/>
            <person name="Michiue T."/>
            <person name="Watanabe M."/>
            <person name="Bogdanovic O."/>
            <person name="Lister R."/>
            <person name="Georgiou G."/>
            <person name="Paranjpe S.S."/>
            <person name="van Kruijsbergen I."/>
            <person name="Shu S."/>
            <person name="Carlson J."/>
            <person name="Kinoshita T."/>
            <person name="Ohta Y."/>
            <person name="Mawaribuchi S."/>
            <person name="Jenkins J."/>
            <person name="Grimwood J."/>
            <person name="Schmutz J."/>
            <person name="Mitros T."/>
            <person name="Mozaffari S.V."/>
            <person name="Suzuki Y."/>
            <person name="Haramoto Y."/>
            <person name="Yamamoto T.S."/>
            <person name="Takagi C."/>
            <person name="Heald R."/>
            <person name="Miller K."/>
            <person name="Haudenschild C."/>
            <person name="Kitzman J."/>
            <person name="Nakayama T."/>
            <person name="Izutsu Y."/>
            <person name="Robert J."/>
            <person name="Fortriede J."/>
            <person name="Burns K."/>
            <person name="Lotay V."/>
            <person name="Karimi K."/>
            <person name="Yasuoka Y."/>
            <person name="Dichmann D.S."/>
            <person name="Flajnik M.F."/>
            <person name="Houston D.W."/>
            <person name="Shendure J."/>
            <person name="DuPasquier L."/>
            <person name="Vize P.D."/>
            <person name="Zorn A.M."/>
            <person name="Ito M."/>
            <person name="Marcotte E.M."/>
            <person name="Wallingford J.B."/>
            <person name="Ito Y."/>
            <person name="Asashima M."/>
            <person name="Ueno N."/>
            <person name="Matsuda Y."/>
            <person name="Veenstra G.J."/>
            <person name="Fujiyama A."/>
            <person name="Harland R.M."/>
            <person name="Taira M."/>
            <person name="Rokhsar D.S."/>
        </authorList>
    </citation>
    <scope>NUCLEOTIDE SEQUENCE [LARGE SCALE GENOMIC DNA]</scope>
    <source>
        <strain evidence="3">J</strain>
    </source>
</reference>
<protein>
    <submittedName>
        <fullName evidence="2">Uncharacterized protein</fullName>
    </submittedName>
</protein>
<dbReference type="EMBL" id="CM004481">
    <property type="protein sequence ID" value="OCT66088.1"/>
    <property type="molecule type" value="Genomic_DNA"/>
</dbReference>
<keyword evidence="1" id="KW-0732">Signal</keyword>
<evidence type="ECO:0000313" key="3">
    <source>
        <dbReference type="Proteomes" id="UP000694892"/>
    </source>
</evidence>
<feature type="chain" id="PRO_5037791691" evidence="1">
    <location>
        <begin position="37"/>
        <end position="99"/>
    </location>
</feature>
<gene>
    <name evidence="2" type="ORF">XELAEV_18042342mg</name>
</gene>
<accession>A0A974C3Z2</accession>
<dbReference type="Proteomes" id="UP000694892">
    <property type="component" value="Chromosome 8S"/>
</dbReference>
<name>A0A974C3Z2_XENLA</name>
<evidence type="ECO:0000313" key="2">
    <source>
        <dbReference type="EMBL" id="OCT66088.1"/>
    </source>
</evidence>